<dbReference type="PANTHER" id="PTHR24186">
    <property type="entry name" value="PROTEIN PHOSPHATASE 1 REGULATORY SUBUNIT"/>
    <property type="match status" value="1"/>
</dbReference>
<evidence type="ECO:0000256" key="3">
    <source>
        <dbReference type="PROSITE-ProRule" id="PRU00023"/>
    </source>
</evidence>
<dbReference type="Pfam" id="PF12796">
    <property type="entry name" value="Ank_2"/>
    <property type="match status" value="2"/>
</dbReference>
<dbReference type="InterPro" id="IPR036770">
    <property type="entry name" value="Ankyrin_rpt-contain_sf"/>
</dbReference>
<protein>
    <submittedName>
        <fullName evidence="4">Uncharacterized protein</fullName>
    </submittedName>
</protein>
<evidence type="ECO:0000313" key="5">
    <source>
        <dbReference type="Proteomes" id="UP001280121"/>
    </source>
</evidence>
<evidence type="ECO:0000256" key="2">
    <source>
        <dbReference type="ARBA" id="ARBA00023043"/>
    </source>
</evidence>
<proteinExistence type="predicted"/>
<dbReference type="Proteomes" id="UP001280121">
    <property type="component" value="Unassembled WGS sequence"/>
</dbReference>
<keyword evidence="2 3" id="KW-0040">ANK repeat</keyword>
<dbReference type="Pfam" id="PF13857">
    <property type="entry name" value="Ank_5"/>
    <property type="match status" value="1"/>
</dbReference>
<reference evidence="4" key="1">
    <citation type="journal article" date="2023" name="Plant J.">
        <title>Genome sequences and population genomics provide insights into the demographic history, inbreeding, and mutation load of two 'living fossil' tree species of Dipteronia.</title>
        <authorList>
            <person name="Feng Y."/>
            <person name="Comes H.P."/>
            <person name="Chen J."/>
            <person name="Zhu S."/>
            <person name="Lu R."/>
            <person name="Zhang X."/>
            <person name="Li P."/>
            <person name="Qiu J."/>
            <person name="Olsen K.M."/>
            <person name="Qiu Y."/>
        </authorList>
    </citation>
    <scope>NUCLEOTIDE SEQUENCE</scope>
    <source>
        <strain evidence="4">KIB01</strain>
    </source>
</reference>
<gene>
    <name evidence="4" type="ORF">Ddye_018577</name>
</gene>
<organism evidence="4 5">
    <name type="scientific">Dipteronia dyeriana</name>
    <dbReference type="NCBI Taxonomy" id="168575"/>
    <lineage>
        <taxon>Eukaryota</taxon>
        <taxon>Viridiplantae</taxon>
        <taxon>Streptophyta</taxon>
        <taxon>Embryophyta</taxon>
        <taxon>Tracheophyta</taxon>
        <taxon>Spermatophyta</taxon>
        <taxon>Magnoliopsida</taxon>
        <taxon>eudicotyledons</taxon>
        <taxon>Gunneridae</taxon>
        <taxon>Pentapetalae</taxon>
        <taxon>rosids</taxon>
        <taxon>malvids</taxon>
        <taxon>Sapindales</taxon>
        <taxon>Sapindaceae</taxon>
        <taxon>Hippocastanoideae</taxon>
        <taxon>Acereae</taxon>
        <taxon>Dipteronia</taxon>
    </lineage>
</organism>
<keyword evidence="1" id="KW-0677">Repeat</keyword>
<evidence type="ECO:0000313" key="4">
    <source>
        <dbReference type="EMBL" id="KAK2651088.1"/>
    </source>
</evidence>
<dbReference type="AlphaFoldDB" id="A0AAD9UBB1"/>
<dbReference type="EMBL" id="JANJYI010000005">
    <property type="protein sequence ID" value="KAK2651088.1"/>
    <property type="molecule type" value="Genomic_DNA"/>
</dbReference>
<feature type="repeat" description="ANK" evidence="3">
    <location>
        <begin position="152"/>
        <end position="175"/>
    </location>
</feature>
<evidence type="ECO:0000256" key="1">
    <source>
        <dbReference type="ARBA" id="ARBA00022737"/>
    </source>
</evidence>
<sequence length="310" mass="34817">MKNDDGNTALHEALFALHASTKNVNSLVDLACYLVLIDPNVSCHQNNAGKSPLCMAVESGSKDILEYILNALPRGDGLLQRLQGKSPVHVAIEHRKLDMLRIIKEEKEELFLLPDEEGNTPVHFAACMGYIKEVRYLLGIKSSNCASARNNKGFYPLHIACENGHIQVTKELLRKWPDPTELLCNKGQSNLHVENVVRYLLKEKCTDKLVNKMDKNGNTPFHLAALHGHSMVVVALMCDKRSNVDIQNYQGHTAYDIFKSNVFSKDQQIDVNDRNLKASGVKDNSLEVDLKNSENPKQFQMVRNTTLLKN</sequence>
<dbReference type="PROSITE" id="PS50297">
    <property type="entry name" value="ANK_REP_REGION"/>
    <property type="match status" value="3"/>
</dbReference>
<dbReference type="SUPFAM" id="SSF48403">
    <property type="entry name" value="Ankyrin repeat"/>
    <property type="match status" value="1"/>
</dbReference>
<feature type="repeat" description="ANK" evidence="3">
    <location>
        <begin position="117"/>
        <end position="138"/>
    </location>
</feature>
<accession>A0AAD9UBB1</accession>
<dbReference type="InterPro" id="IPR002110">
    <property type="entry name" value="Ankyrin_rpt"/>
</dbReference>
<dbReference type="SMART" id="SM00248">
    <property type="entry name" value="ANK"/>
    <property type="match status" value="6"/>
</dbReference>
<name>A0AAD9UBB1_9ROSI</name>
<dbReference type="PANTHER" id="PTHR24186:SF46">
    <property type="entry name" value="PROTEIN ACCELERATED CELL DEATH 6-LIKE"/>
    <property type="match status" value="1"/>
</dbReference>
<dbReference type="Gene3D" id="1.25.40.20">
    <property type="entry name" value="Ankyrin repeat-containing domain"/>
    <property type="match status" value="2"/>
</dbReference>
<feature type="repeat" description="ANK" evidence="3">
    <location>
        <begin position="216"/>
        <end position="249"/>
    </location>
</feature>
<comment type="caution">
    <text evidence="4">The sequence shown here is derived from an EMBL/GenBank/DDBJ whole genome shotgun (WGS) entry which is preliminary data.</text>
</comment>
<dbReference type="PROSITE" id="PS50088">
    <property type="entry name" value="ANK_REPEAT"/>
    <property type="match status" value="3"/>
</dbReference>
<dbReference type="GO" id="GO:0005886">
    <property type="term" value="C:plasma membrane"/>
    <property type="evidence" value="ECO:0007669"/>
    <property type="project" value="TreeGrafter"/>
</dbReference>
<keyword evidence="5" id="KW-1185">Reference proteome</keyword>